<comment type="similarity">
    <text evidence="2">Belongs to the metallo-dependent hydrolases superfamily. Hydantoinase/dihydropyrimidinase family.</text>
</comment>
<dbReference type="GO" id="GO:0016812">
    <property type="term" value="F:hydrolase activity, acting on carbon-nitrogen (but not peptide) bonds, in cyclic amides"/>
    <property type="evidence" value="ECO:0007669"/>
    <property type="project" value="TreeGrafter"/>
</dbReference>
<keyword evidence="5 10" id="KW-0378">Hydrolase</keyword>
<protein>
    <recommendedName>
        <fullName evidence="7">D-hydantoinase</fullName>
    </recommendedName>
</protein>
<dbReference type="Pfam" id="PF01979">
    <property type="entry name" value="Amidohydro_1"/>
    <property type="match status" value="1"/>
</dbReference>
<dbReference type="NCBIfam" id="TIGR02033">
    <property type="entry name" value="D-hydantoinase"/>
    <property type="match status" value="1"/>
</dbReference>
<dbReference type="Proteomes" id="UP000619079">
    <property type="component" value="Unassembled WGS sequence"/>
</dbReference>
<evidence type="ECO:0000256" key="3">
    <source>
        <dbReference type="ARBA" id="ARBA00022553"/>
    </source>
</evidence>
<comment type="PTM">
    <text evidence="8">Carbamylation allows a single lysine to coordinate two divalent metal cations.</text>
</comment>
<dbReference type="FunFam" id="3.20.20.140:FF:000217">
    <property type="entry name" value="Dihydropyrimidinase-related protein 1"/>
    <property type="match status" value="1"/>
</dbReference>
<proteinExistence type="inferred from homology"/>
<comment type="function">
    <text evidence="6">Catalyzes the stereospecific hydrolysis of the cyclic amide bond of D-hydantoin derivatives.</text>
</comment>
<dbReference type="SUPFAM" id="SSF51556">
    <property type="entry name" value="Metallo-dependent hydrolases"/>
    <property type="match status" value="1"/>
</dbReference>
<dbReference type="InterPro" id="IPR050378">
    <property type="entry name" value="Metallo-dep_Hydrolases_sf"/>
</dbReference>
<dbReference type="InterPro" id="IPR011778">
    <property type="entry name" value="Hydantoinase/dihydroPyrase"/>
</dbReference>
<evidence type="ECO:0000313" key="10">
    <source>
        <dbReference type="EMBL" id="MBJ6370528.1"/>
    </source>
</evidence>
<keyword evidence="3" id="KW-0597">Phosphoprotein</keyword>
<feature type="domain" description="Amidohydrolase-related" evidence="9">
    <location>
        <begin position="55"/>
        <end position="441"/>
    </location>
</feature>
<gene>
    <name evidence="10" type="primary">hydA</name>
    <name evidence="10" type="ORF">JF290_03215</name>
</gene>
<comment type="caution">
    <text evidence="10">The sequence shown here is derived from an EMBL/GenBank/DDBJ whole genome shotgun (WGS) entry which is preliminary data.</text>
</comment>
<evidence type="ECO:0000256" key="8">
    <source>
        <dbReference type="PIRSR" id="PIRSR611778-50"/>
    </source>
</evidence>
<evidence type="ECO:0000259" key="9">
    <source>
        <dbReference type="Pfam" id="PF01979"/>
    </source>
</evidence>
<dbReference type="PANTHER" id="PTHR11647:SF1">
    <property type="entry name" value="COLLAPSIN RESPONSE MEDIATOR PROTEIN"/>
    <property type="match status" value="1"/>
</dbReference>
<dbReference type="InterPro" id="IPR006680">
    <property type="entry name" value="Amidohydro-rel"/>
</dbReference>
<dbReference type="InterPro" id="IPR032466">
    <property type="entry name" value="Metal_Hydrolase"/>
</dbReference>
<dbReference type="RefSeq" id="WP_199023590.1">
    <property type="nucleotide sequence ID" value="NZ_JAELVR010000002.1"/>
</dbReference>
<reference evidence="10" key="1">
    <citation type="submission" date="2020-12" db="EMBL/GenBank/DDBJ databases">
        <title>Sedimentitalea sp. nov., isolated from sand in Incheon.</title>
        <authorList>
            <person name="Kim W."/>
        </authorList>
    </citation>
    <scope>NUCLEOTIDE SEQUENCE</scope>
    <source>
        <strain evidence="10">CAU 1593</strain>
    </source>
</reference>
<dbReference type="Gene3D" id="3.20.20.140">
    <property type="entry name" value="Metal-dependent hydrolases"/>
    <property type="match status" value="1"/>
</dbReference>
<dbReference type="Gene3D" id="2.30.40.10">
    <property type="entry name" value="Urease, subunit C, domain 1"/>
    <property type="match status" value="1"/>
</dbReference>
<dbReference type="AlphaFoldDB" id="A0A8J7LQA6"/>
<comment type="cofactor">
    <cofactor evidence="1">
        <name>Zn(2+)</name>
        <dbReference type="ChEBI" id="CHEBI:29105"/>
    </cofactor>
</comment>
<dbReference type="InterPro" id="IPR011059">
    <property type="entry name" value="Metal-dep_hydrolase_composite"/>
</dbReference>
<dbReference type="EMBL" id="JAELVR010000002">
    <property type="protein sequence ID" value="MBJ6370528.1"/>
    <property type="molecule type" value="Genomic_DNA"/>
</dbReference>
<organism evidence="10 11">
    <name type="scientific">Sedimentitalea arenosa</name>
    <dbReference type="NCBI Taxonomy" id="2798803"/>
    <lineage>
        <taxon>Bacteria</taxon>
        <taxon>Pseudomonadati</taxon>
        <taxon>Pseudomonadota</taxon>
        <taxon>Alphaproteobacteria</taxon>
        <taxon>Rhodobacterales</taxon>
        <taxon>Paracoccaceae</taxon>
        <taxon>Sedimentitalea</taxon>
    </lineage>
</organism>
<evidence type="ECO:0000256" key="2">
    <source>
        <dbReference type="ARBA" id="ARBA00008829"/>
    </source>
</evidence>
<evidence type="ECO:0000256" key="7">
    <source>
        <dbReference type="ARBA" id="ARBA00068457"/>
    </source>
</evidence>
<dbReference type="GO" id="GO:0046872">
    <property type="term" value="F:metal ion binding"/>
    <property type="evidence" value="ECO:0007669"/>
    <property type="project" value="UniProtKB-KW"/>
</dbReference>
<feature type="modified residue" description="N6-carboxylysine" evidence="8">
    <location>
        <position position="157"/>
    </location>
</feature>
<evidence type="ECO:0000256" key="4">
    <source>
        <dbReference type="ARBA" id="ARBA00022723"/>
    </source>
</evidence>
<dbReference type="GO" id="GO:0005829">
    <property type="term" value="C:cytosol"/>
    <property type="evidence" value="ECO:0007669"/>
    <property type="project" value="TreeGrafter"/>
</dbReference>
<dbReference type="SUPFAM" id="SSF51338">
    <property type="entry name" value="Composite domain of metallo-dependent hydrolases"/>
    <property type="match status" value="1"/>
</dbReference>
<keyword evidence="11" id="KW-1185">Reference proteome</keyword>
<accession>A0A8J7LQA6</accession>
<dbReference type="PANTHER" id="PTHR11647">
    <property type="entry name" value="HYDRANTOINASE/DIHYDROPYRIMIDINASE FAMILY MEMBER"/>
    <property type="match status" value="1"/>
</dbReference>
<evidence type="ECO:0000256" key="1">
    <source>
        <dbReference type="ARBA" id="ARBA00001947"/>
    </source>
</evidence>
<sequence>MTLVAERYDTVIRGGDVVTPDGVNRADIGVRNGEIAIIAPDLGTADEVVEASGCFVMPGGVDPHAHIEQLSGMGVMNADTFETATRSAAMGGTTSVISFAAQQKGEALSRTVADYAERSRRGAMIDYAFHLSLSDLSAPGFDTDLRRLIDSGHRSIKLFTTYNIKLEDRDILNVLSRASGSLVCVHAENDALIGWSRDALVAAGLTAPRYHAPSHPRLAEVEAVERMIRFAEFFAQPVMLFHISTTEALASIRTARARQVPVWAETCPHYLLMTDEVLDRPGIEGAKWMCSPPQRREADQEALWAGLAAGDLQIVSSDHAPYRFDASGKLSAGLEAGFPEIANGLPGLETRLPLIFDAMIARGRGGPEAFARITASEPARIYGLQRKGRLAVGMDADIAIWNPRTTRRYGANDLHDNVGYNPWQGREIAGQPIHVMSRGDWIVRDGRFEAEPGRGNWIRRDAIGVAAAIEPAEEVRLLREVRP</sequence>
<evidence type="ECO:0000313" key="11">
    <source>
        <dbReference type="Proteomes" id="UP000619079"/>
    </source>
</evidence>
<name>A0A8J7LQA6_9RHOB</name>
<evidence type="ECO:0000256" key="5">
    <source>
        <dbReference type="ARBA" id="ARBA00022801"/>
    </source>
</evidence>
<evidence type="ECO:0000256" key="6">
    <source>
        <dbReference type="ARBA" id="ARBA00055040"/>
    </source>
</evidence>
<dbReference type="CDD" id="cd01314">
    <property type="entry name" value="D-HYD"/>
    <property type="match status" value="1"/>
</dbReference>
<keyword evidence="4" id="KW-0479">Metal-binding</keyword>